<keyword evidence="3" id="KW-1185">Reference proteome</keyword>
<proteinExistence type="predicted"/>
<protein>
    <submittedName>
        <fullName evidence="2">Uncharacterized protein</fullName>
    </submittedName>
</protein>
<gene>
    <name evidence="2" type="ORF">BDY21DRAFT_54266</name>
</gene>
<keyword evidence="1" id="KW-0812">Transmembrane</keyword>
<feature type="transmembrane region" description="Helical" evidence="1">
    <location>
        <begin position="12"/>
        <end position="32"/>
    </location>
</feature>
<reference evidence="2" key="1">
    <citation type="journal article" date="2020" name="Stud. Mycol.">
        <title>101 Dothideomycetes genomes: a test case for predicting lifestyles and emergence of pathogens.</title>
        <authorList>
            <person name="Haridas S."/>
            <person name="Albert R."/>
            <person name="Binder M."/>
            <person name="Bloem J."/>
            <person name="Labutti K."/>
            <person name="Salamov A."/>
            <person name="Andreopoulos B."/>
            <person name="Baker S."/>
            <person name="Barry K."/>
            <person name="Bills G."/>
            <person name="Bluhm B."/>
            <person name="Cannon C."/>
            <person name="Castanera R."/>
            <person name="Culley D."/>
            <person name="Daum C."/>
            <person name="Ezra D."/>
            <person name="Gonzalez J."/>
            <person name="Henrissat B."/>
            <person name="Kuo A."/>
            <person name="Liang C."/>
            <person name="Lipzen A."/>
            <person name="Lutzoni F."/>
            <person name="Magnuson J."/>
            <person name="Mondo S."/>
            <person name="Nolan M."/>
            <person name="Ohm R."/>
            <person name="Pangilinan J."/>
            <person name="Park H.-J."/>
            <person name="Ramirez L."/>
            <person name="Alfaro M."/>
            <person name="Sun H."/>
            <person name="Tritt A."/>
            <person name="Yoshinaga Y."/>
            <person name="Zwiers L.-H."/>
            <person name="Turgeon B."/>
            <person name="Goodwin S."/>
            <person name="Spatafora J."/>
            <person name="Crous P."/>
            <person name="Grigoriev I."/>
        </authorList>
    </citation>
    <scope>NUCLEOTIDE SEQUENCE</scope>
    <source>
        <strain evidence="2">ATCC 16933</strain>
    </source>
</reference>
<organism evidence="2 3">
    <name type="scientific">Lineolata rhizophorae</name>
    <dbReference type="NCBI Taxonomy" id="578093"/>
    <lineage>
        <taxon>Eukaryota</taxon>
        <taxon>Fungi</taxon>
        <taxon>Dikarya</taxon>
        <taxon>Ascomycota</taxon>
        <taxon>Pezizomycotina</taxon>
        <taxon>Dothideomycetes</taxon>
        <taxon>Dothideomycetes incertae sedis</taxon>
        <taxon>Lineolatales</taxon>
        <taxon>Lineolataceae</taxon>
        <taxon>Lineolata</taxon>
    </lineage>
</organism>
<dbReference type="AlphaFoldDB" id="A0A6A6NY02"/>
<keyword evidence="1" id="KW-1133">Transmembrane helix</keyword>
<evidence type="ECO:0000313" key="2">
    <source>
        <dbReference type="EMBL" id="KAF2456591.1"/>
    </source>
</evidence>
<sequence length="93" mass="10530">MASWRTSYSLEAFTIMMLCSFVTASLPFPCYANMPGRRITVNATHLSVLCDKQVTQTTNLRGVSQAPAGCSAVWHHYSQLPNSNFHHRRSRHF</sequence>
<dbReference type="EMBL" id="MU001683">
    <property type="protein sequence ID" value="KAF2456591.1"/>
    <property type="molecule type" value="Genomic_DNA"/>
</dbReference>
<evidence type="ECO:0000256" key="1">
    <source>
        <dbReference type="SAM" id="Phobius"/>
    </source>
</evidence>
<name>A0A6A6NY02_9PEZI</name>
<accession>A0A6A6NY02</accession>
<dbReference type="Proteomes" id="UP000799766">
    <property type="component" value="Unassembled WGS sequence"/>
</dbReference>
<evidence type="ECO:0000313" key="3">
    <source>
        <dbReference type="Proteomes" id="UP000799766"/>
    </source>
</evidence>
<keyword evidence="1" id="KW-0472">Membrane</keyword>